<evidence type="ECO:0000256" key="2">
    <source>
        <dbReference type="ARBA" id="ARBA00022729"/>
    </source>
</evidence>
<dbReference type="Gene3D" id="3.40.190.10">
    <property type="entry name" value="Periplasmic binding protein-like II"/>
    <property type="match status" value="2"/>
</dbReference>
<dbReference type="SUPFAM" id="SSF53850">
    <property type="entry name" value="Periplasmic binding protein-like II"/>
    <property type="match status" value="1"/>
</dbReference>
<keyword evidence="2 3" id="KW-0732">Signal</keyword>
<sequence length="298" mass="32663">MQVFTLFSKFKKALTRAILAFIATIIVCTPAQAAEVVNGKLHLRFAIAPVRPTPSQTIKEFEPIFKYLADQLGATYEIVSPESWAAISVAMTNGHVDVGWLGPWGYVLSNKKAGTEVLATAKYRGEPFYKALIVGRADLPIKKWPEDAKGLKLSLSDQGNTSGWLIPMAYFKSIGIDPASYFEYREGATFGQNESQIQHGLIDLGSDMDRGRNGMIEAGQIDPSKSKIVWESSKLPNDAISVPKDFDPALKARITEILTSLSEEKAQSLMGSGYNGFVKAKHSDYKVIEDAGRILGKL</sequence>
<protein>
    <submittedName>
        <fullName evidence="4">Phosphonate ABC transporter</fullName>
    </submittedName>
</protein>
<evidence type="ECO:0000256" key="3">
    <source>
        <dbReference type="SAM" id="SignalP"/>
    </source>
</evidence>
<dbReference type="AlphaFoldDB" id="A0A1R1K111"/>
<dbReference type="GO" id="GO:0043190">
    <property type="term" value="C:ATP-binding cassette (ABC) transporter complex"/>
    <property type="evidence" value="ECO:0007669"/>
    <property type="project" value="InterPro"/>
</dbReference>
<comment type="caution">
    <text evidence="4">The sequence shown here is derived from an EMBL/GenBank/DDBJ whole genome shotgun (WGS) entry which is preliminary data.</text>
</comment>
<organism evidence="4 5">
    <name type="scientific">Alcaligenes xylosoxydans xylosoxydans</name>
    <name type="common">Achromobacter xylosoxidans</name>
    <dbReference type="NCBI Taxonomy" id="85698"/>
    <lineage>
        <taxon>Bacteria</taxon>
        <taxon>Pseudomonadati</taxon>
        <taxon>Pseudomonadota</taxon>
        <taxon>Betaproteobacteria</taxon>
        <taxon>Burkholderiales</taxon>
        <taxon>Alcaligenaceae</taxon>
        <taxon>Achromobacter</taxon>
    </lineage>
</organism>
<dbReference type="CDD" id="cd01071">
    <property type="entry name" value="PBP2_PhnD_like"/>
    <property type="match status" value="1"/>
</dbReference>
<dbReference type="Proteomes" id="UP000187251">
    <property type="component" value="Unassembled WGS sequence"/>
</dbReference>
<name>A0A1R1K111_ALCXX</name>
<evidence type="ECO:0000313" key="5">
    <source>
        <dbReference type="Proteomes" id="UP000187251"/>
    </source>
</evidence>
<dbReference type="PANTHER" id="PTHR35841">
    <property type="entry name" value="PHOSPHONATES-BINDING PERIPLASMIC PROTEIN"/>
    <property type="match status" value="1"/>
</dbReference>
<gene>
    <name evidence="4" type="ORF">BIZ92_01785</name>
</gene>
<comment type="similarity">
    <text evidence="1">Belongs to the phosphate/phosphite/phosphonate binding protein family.</text>
</comment>
<evidence type="ECO:0000313" key="4">
    <source>
        <dbReference type="EMBL" id="OMG93089.1"/>
    </source>
</evidence>
<evidence type="ECO:0000256" key="1">
    <source>
        <dbReference type="ARBA" id="ARBA00007162"/>
    </source>
</evidence>
<dbReference type="Pfam" id="PF12974">
    <property type="entry name" value="Phosphonate-bd"/>
    <property type="match status" value="1"/>
</dbReference>
<dbReference type="PANTHER" id="PTHR35841:SF1">
    <property type="entry name" value="PHOSPHONATES-BINDING PERIPLASMIC PROTEIN"/>
    <property type="match status" value="1"/>
</dbReference>
<dbReference type="NCBIfam" id="TIGR01098">
    <property type="entry name" value="3A0109s03R"/>
    <property type="match status" value="1"/>
</dbReference>
<dbReference type="GO" id="GO:0055085">
    <property type="term" value="P:transmembrane transport"/>
    <property type="evidence" value="ECO:0007669"/>
    <property type="project" value="InterPro"/>
</dbReference>
<dbReference type="InterPro" id="IPR005770">
    <property type="entry name" value="PhnD"/>
</dbReference>
<dbReference type="GeneID" id="96776328"/>
<feature type="signal peptide" evidence="3">
    <location>
        <begin position="1"/>
        <end position="33"/>
    </location>
</feature>
<feature type="chain" id="PRO_5010199765" evidence="3">
    <location>
        <begin position="34"/>
        <end position="298"/>
    </location>
</feature>
<accession>A0A1R1K111</accession>
<proteinExistence type="inferred from homology"/>
<dbReference type="RefSeq" id="WP_013743894.1">
    <property type="nucleotide sequence ID" value="NZ_CYTD01000006.1"/>
</dbReference>
<dbReference type="OrthoDB" id="5318791at2"/>
<dbReference type="EMBL" id="MJMN01000001">
    <property type="protein sequence ID" value="OMG93089.1"/>
    <property type="molecule type" value="Genomic_DNA"/>
</dbReference>
<reference evidence="4 5" key="1">
    <citation type="submission" date="2016-09" db="EMBL/GenBank/DDBJ databases">
        <title>Phylogenomics of Achromobacter.</title>
        <authorList>
            <person name="Jeukens J."/>
            <person name="Freschi L."/>
            <person name="Vincent A.T."/>
            <person name="Emond-Rheault J.-G."/>
            <person name="Kukavica-Ibrulj I."/>
            <person name="Charette S.J."/>
            <person name="Levesque R.C."/>
        </authorList>
    </citation>
    <scope>NUCLEOTIDE SEQUENCE [LARGE SCALE GENOMIC DNA]</scope>
    <source>
        <strain evidence="4 5">AUS488</strain>
    </source>
</reference>